<dbReference type="OrthoDB" id="5874059at2759"/>
<dbReference type="GO" id="GO:0015280">
    <property type="term" value="F:ligand-gated sodium channel activity"/>
    <property type="evidence" value="ECO:0007669"/>
    <property type="project" value="TreeGrafter"/>
</dbReference>
<sequence length="392" mass="45496">MAIKQFMANEVVTVQKIIYESPSEFPAVGICNLNSFEGIHVNNLFDENGNFYENLTNITNFEAHLASWQNETLNWQNKVEIGENKFFPLELIPKIVIKTSLKYCRFEGKPCDHNDFSYYFNQVYGNCFTFNLGKKQPVKKVQTSGIDDGLKIELSVSSYWSDKELIFKDGIRIVIHNQTLGSFPEDEGMNAQYDLQNNIAISRKYLKRLPEPHSDCVIKPGLDSFIKEFTFEKYSQKFCLKCCLQIYLTEKCFCFDKKLPKPNRNVSRCKNNFHFECIQKERDQFYFANKSSECLNKCPSECEKIIYFKQMYTAPIASEKFLINPLNDLIVSGPFMLFKNVHINVFFNEMEYEVINEYPSMTFEALVSNVGGIFGLFIGISLLSIAELFEIF</sequence>
<dbReference type="GO" id="GO:0005886">
    <property type="term" value="C:plasma membrane"/>
    <property type="evidence" value="ECO:0007669"/>
    <property type="project" value="TreeGrafter"/>
</dbReference>
<proteinExistence type="inferred from homology"/>
<dbReference type="Gene3D" id="1.10.287.770">
    <property type="entry name" value="YojJ-like"/>
    <property type="match status" value="1"/>
</dbReference>
<protein>
    <submittedName>
        <fullName evidence="13">Acid-sensing ion channel 2 isoform X2</fullName>
    </submittedName>
</protein>
<keyword evidence="9 11" id="KW-0739">Sodium transport</keyword>
<evidence type="ECO:0000256" key="4">
    <source>
        <dbReference type="ARBA" id="ARBA00022692"/>
    </source>
</evidence>
<keyword evidence="2 11" id="KW-0813">Transport</keyword>
<comment type="caution">
    <text evidence="13">The sequence shown here is derived from an EMBL/GenBank/DDBJ whole genome shotgun (WGS) entry which is preliminary data.</text>
</comment>
<accession>A0A3M7PRN0</accession>
<comment type="subcellular location">
    <subcellularLocation>
        <location evidence="1">Membrane</location>
        <topology evidence="1">Multi-pass membrane protein</topology>
    </subcellularLocation>
</comment>
<evidence type="ECO:0000256" key="2">
    <source>
        <dbReference type="ARBA" id="ARBA00022448"/>
    </source>
</evidence>
<evidence type="ECO:0000313" key="13">
    <source>
        <dbReference type="EMBL" id="RNA01792.1"/>
    </source>
</evidence>
<dbReference type="PRINTS" id="PR01078">
    <property type="entry name" value="AMINACHANNEL"/>
</dbReference>
<dbReference type="PANTHER" id="PTHR11690">
    <property type="entry name" value="AMILORIDE-SENSITIVE SODIUM CHANNEL-RELATED"/>
    <property type="match status" value="1"/>
</dbReference>
<dbReference type="Gene3D" id="1.10.287.820">
    <property type="entry name" value="Acid-sensing ion channel domain"/>
    <property type="match status" value="1"/>
</dbReference>
<gene>
    <name evidence="13" type="ORF">BpHYR1_021899</name>
</gene>
<dbReference type="AlphaFoldDB" id="A0A3M7PRN0"/>
<keyword evidence="6" id="KW-0915">Sodium</keyword>
<dbReference type="Proteomes" id="UP000276133">
    <property type="component" value="Unassembled WGS sequence"/>
</dbReference>
<keyword evidence="10 11" id="KW-0407">Ion channel</keyword>
<evidence type="ECO:0000256" key="7">
    <source>
        <dbReference type="ARBA" id="ARBA00023065"/>
    </source>
</evidence>
<keyword evidence="5 12" id="KW-1133">Transmembrane helix</keyword>
<evidence type="ECO:0000256" key="3">
    <source>
        <dbReference type="ARBA" id="ARBA00022461"/>
    </source>
</evidence>
<evidence type="ECO:0000256" key="8">
    <source>
        <dbReference type="ARBA" id="ARBA00023136"/>
    </source>
</evidence>
<evidence type="ECO:0000313" key="14">
    <source>
        <dbReference type="Proteomes" id="UP000276133"/>
    </source>
</evidence>
<dbReference type="PANTHER" id="PTHR11690:SF248">
    <property type="entry name" value="PICKPOCKET 17, ISOFORM A"/>
    <property type="match status" value="1"/>
</dbReference>
<evidence type="ECO:0000256" key="11">
    <source>
        <dbReference type="RuleBase" id="RU000679"/>
    </source>
</evidence>
<evidence type="ECO:0000256" key="6">
    <source>
        <dbReference type="ARBA" id="ARBA00023053"/>
    </source>
</evidence>
<comment type="similarity">
    <text evidence="11">Belongs to the amiloride-sensitive sodium channel (TC 1.A.6) family.</text>
</comment>
<evidence type="ECO:0000256" key="1">
    <source>
        <dbReference type="ARBA" id="ARBA00004141"/>
    </source>
</evidence>
<keyword evidence="8 12" id="KW-0472">Membrane</keyword>
<keyword evidence="14" id="KW-1185">Reference proteome</keyword>
<keyword evidence="7 11" id="KW-0406">Ion transport</keyword>
<organism evidence="13 14">
    <name type="scientific">Brachionus plicatilis</name>
    <name type="common">Marine rotifer</name>
    <name type="synonym">Brachionus muelleri</name>
    <dbReference type="NCBI Taxonomy" id="10195"/>
    <lineage>
        <taxon>Eukaryota</taxon>
        <taxon>Metazoa</taxon>
        <taxon>Spiralia</taxon>
        <taxon>Gnathifera</taxon>
        <taxon>Rotifera</taxon>
        <taxon>Eurotatoria</taxon>
        <taxon>Monogononta</taxon>
        <taxon>Pseudotrocha</taxon>
        <taxon>Ploima</taxon>
        <taxon>Brachionidae</taxon>
        <taxon>Brachionus</taxon>
    </lineage>
</organism>
<reference evidence="13 14" key="1">
    <citation type="journal article" date="2018" name="Sci. Rep.">
        <title>Genomic signatures of local adaptation to the degree of environmental predictability in rotifers.</title>
        <authorList>
            <person name="Franch-Gras L."/>
            <person name="Hahn C."/>
            <person name="Garcia-Roger E.M."/>
            <person name="Carmona M.J."/>
            <person name="Serra M."/>
            <person name="Gomez A."/>
        </authorList>
    </citation>
    <scope>NUCLEOTIDE SEQUENCE [LARGE SCALE GENOMIC DNA]</scope>
    <source>
        <strain evidence="13">HYR1</strain>
    </source>
</reference>
<dbReference type="EMBL" id="REGN01009170">
    <property type="protein sequence ID" value="RNA01792.1"/>
    <property type="molecule type" value="Genomic_DNA"/>
</dbReference>
<name>A0A3M7PRN0_BRAPC</name>
<evidence type="ECO:0000256" key="12">
    <source>
        <dbReference type="SAM" id="Phobius"/>
    </source>
</evidence>
<dbReference type="Pfam" id="PF00858">
    <property type="entry name" value="ASC"/>
    <property type="match status" value="1"/>
</dbReference>
<evidence type="ECO:0000256" key="10">
    <source>
        <dbReference type="ARBA" id="ARBA00023303"/>
    </source>
</evidence>
<dbReference type="InterPro" id="IPR001873">
    <property type="entry name" value="ENaC"/>
</dbReference>
<keyword evidence="4 11" id="KW-0812">Transmembrane</keyword>
<evidence type="ECO:0000256" key="5">
    <source>
        <dbReference type="ARBA" id="ARBA00022989"/>
    </source>
</evidence>
<feature type="transmembrane region" description="Helical" evidence="12">
    <location>
        <begin position="366"/>
        <end position="389"/>
    </location>
</feature>
<evidence type="ECO:0000256" key="9">
    <source>
        <dbReference type="ARBA" id="ARBA00023201"/>
    </source>
</evidence>
<keyword evidence="3 11" id="KW-0894">Sodium channel</keyword>